<comment type="caution">
    <text evidence="1">The sequence shown here is derived from an EMBL/GenBank/DDBJ whole genome shotgun (WGS) entry which is preliminary data.</text>
</comment>
<dbReference type="AlphaFoldDB" id="A0AAD7J7D5"/>
<dbReference type="EMBL" id="JARJLG010000059">
    <property type="protein sequence ID" value="KAJ7757242.1"/>
    <property type="molecule type" value="Genomic_DNA"/>
</dbReference>
<dbReference type="Proteomes" id="UP001215280">
    <property type="component" value="Unassembled WGS sequence"/>
</dbReference>
<keyword evidence="2" id="KW-1185">Reference proteome</keyword>
<organism evidence="1 2">
    <name type="scientific">Mycena maculata</name>
    <dbReference type="NCBI Taxonomy" id="230809"/>
    <lineage>
        <taxon>Eukaryota</taxon>
        <taxon>Fungi</taxon>
        <taxon>Dikarya</taxon>
        <taxon>Basidiomycota</taxon>
        <taxon>Agaricomycotina</taxon>
        <taxon>Agaricomycetes</taxon>
        <taxon>Agaricomycetidae</taxon>
        <taxon>Agaricales</taxon>
        <taxon>Marasmiineae</taxon>
        <taxon>Mycenaceae</taxon>
        <taxon>Mycena</taxon>
    </lineage>
</organism>
<gene>
    <name evidence="1" type="ORF">DFH07DRAFT_819652</name>
</gene>
<reference evidence="1" key="1">
    <citation type="submission" date="2023-03" db="EMBL/GenBank/DDBJ databases">
        <title>Massive genome expansion in bonnet fungi (Mycena s.s.) driven by repeated elements and novel gene families across ecological guilds.</title>
        <authorList>
            <consortium name="Lawrence Berkeley National Laboratory"/>
            <person name="Harder C.B."/>
            <person name="Miyauchi S."/>
            <person name="Viragh M."/>
            <person name="Kuo A."/>
            <person name="Thoen E."/>
            <person name="Andreopoulos B."/>
            <person name="Lu D."/>
            <person name="Skrede I."/>
            <person name="Drula E."/>
            <person name="Henrissat B."/>
            <person name="Morin E."/>
            <person name="Kohler A."/>
            <person name="Barry K."/>
            <person name="LaButti K."/>
            <person name="Morin E."/>
            <person name="Salamov A."/>
            <person name="Lipzen A."/>
            <person name="Mereny Z."/>
            <person name="Hegedus B."/>
            <person name="Baldrian P."/>
            <person name="Stursova M."/>
            <person name="Weitz H."/>
            <person name="Taylor A."/>
            <person name="Grigoriev I.V."/>
            <person name="Nagy L.G."/>
            <person name="Martin F."/>
            <person name="Kauserud H."/>
        </authorList>
    </citation>
    <scope>NUCLEOTIDE SEQUENCE</scope>
    <source>
        <strain evidence="1">CBHHK188m</strain>
    </source>
</reference>
<protein>
    <submittedName>
        <fullName evidence="1">Uncharacterized protein</fullName>
    </submittedName>
</protein>
<evidence type="ECO:0000313" key="2">
    <source>
        <dbReference type="Proteomes" id="UP001215280"/>
    </source>
</evidence>
<accession>A0AAD7J7D5</accession>
<name>A0AAD7J7D5_9AGAR</name>
<proteinExistence type="predicted"/>
<evidence type="ECO:0000313" key="1">
    <source>
        <dbReference type="EMBL" id="KAJ7757242.1"/>
    </source>
</evidence>
<sequence>MDPWESTNCPCSLMAMFPLAPTYLAFTLNTLTPIFVPTPADVLAIESYFGLSGPGFTFAFLYNPTDPNSGIAMDDRGRLAPVLETRWREFERAVAGAQAEMSDPRGGGGTWSRPQNWTCPTDMYYDLGLAGSLVRFTLSGHTVSARYDGYPDDVQWYTPDGKIKVVDAVPNPFLEVERIIRSLSEELFPRDLEFERTVISLLHDIPDWSLPPNSPISDEVTPMLRAIMRTAGIRRWKGVY</sequence>